<dbReference type="EMBL" id="JACXAA010000004">
    <property type="protein sequence ID" value="MBD2753774.1"/>
    <property type="molecule type" value="Genomic_DNA"/>
</dbReference>
<accession>A0A927GDJ2</accession>
<name>A0A927GDJ2_9BACT</name>
<dbReference type="Proteomes" id="UP000653797">
    <property type="component" value="Unassembled WGS sequence"/>
</dbReference>
<organism evidence="1 2">
    <name type="scientific">Spirosoma validum</name>
    <dbReference type="NCBI Taxonomy" id="2771355"/>
    <lineage>
        <taxon>Bacteria</taxon>
        <taxon>Pseudomonadati</taxon>
        <taxon>Bacteroidota</taxon>
        <taxon>Cytophagia</taxon>
        <taxon>Cytophagales</taxon>
        <taxon>Cytophagaceae</taxon>
        <taxon>Spirosoma</taxon>
    </lineage>
</organism>
<proteinExistence type="predicted"/>
<reference evidence="1" key="1">
    <citation type="submission" date="2020-09" db="EMBL/GenBank/DDBJ databases">
        <authorList>
            <person name="Kim M.K."/>
        </authorList>
    </citation>
    <scope>NUCLEOTIDE SEQUENCE</scope>
    <source>
        <strain evidence="1">BT704</strain>
    </source>
</reference>
<evidence type="ECO:0000313" key="1">
    <source>
        <dbReference type="EMBL" id="MBD2753774.1"/>
    </source>
</evidence>
<evidence type="ECO:0000313" key="2">
    <source>
        <dbReference type="Proteomes" id="UP000653797"/>
    </source>
</evidence>
<comment type="caution">
    <text evidence="1">The sequence shown here is derived from an EMBL/GenBank/DDBJ whole genome shotgun (WGS) entry which is preliminary data.</text>
</comment>
<gene>
    <name evidence="1" type="ORF">IC230_12790</name>
</gene>
<dbReference type="RefSeq" id="WP_191039422.1">
    <property type="nucleotide sequence ID" value="NZ_JACXAA010000004.1"/>
</dbReference>
<dbReference type="AlphaFoldDB" id="A0A927GDJ2"/>
<protein>
    <submittedName>
        <fullName evidence="1">Uncharacterized protein</fullName>
    </submittedName>
</protein>
<sequence>MHYYLRLLCYNDSSRQSFTQLGPDESVESPVHFDYGEMVRVGEEKDDPATWLLYYVAHGTGMKQIADPAREGKKALLFEVYLARKEQWAEFEMPQELQDEVGSDSF</sequence>
<keyword evidence="2" id="KW-1185">Reference proteome</keyword>